<dbReference type="Pfam" id="PF01096">
    <property type="entry name" value="Zn_ribbon_TFIIS"/>
    <property type="match status" value="1"/>
</dbReference>
<evidence type="ECO:0000256" key="11">
    <source>
        <dbReference type="RuleBase" id="RU003474"/>
    </source>
</evidence>
<evidence type="ECO:0000256" key="3">
    <source>
        <dbReference type="ARBA" id="ARBA00015926"/>
    </source>
</evidence>
<evidence type="ECO:0000256" key="4">
    <source>
        <dbReference type="ARBA" id="ARBA00022723"/>
    </source>
</evidence>
<accession>A0A1E4T9X0</accession>
<keyword evidence="11" id="KW-0804">Transcription</keyword>
<dbReference type="AlphaFoldDB" id="A0A1E4T9X0"/>
<evidence type="ECO:0000256" key="10">
    <source>
        <dbReference type="PROSITE-ProRule" id="PRU00472"/>
    </source>
</evidence>
<dbReference type="GO" id="GO:0006283">
    <property type="term" value="P:transcription-coupled nucleotide-excision repair"/>
    <property type="evidence" value="ECO:0007669"/>
    <property type="project" value="EnsemblFungi"/>
</dbReference>
<keyword evidence="4 9" id="KW-0479">Metal-binding</keyword>
<dbReference type="GO" id="GO:0008270">
    <property type="term" value="F:zinc ion binding"/>
    <property type="evidence" value="ECO:0007669"/>
    <property type="project" value="UniProtKB-KW"/>
</dbReference>
<proteinExistence type="inferred from homology"/>
<feature type="binding site" evidence="9">
    <location>
        <position position="20"/>
    </location>
    <ligand>
        <name>Zn(2+)</name>
        <dbReference type="ChEBI" id="CHEBI:29105"/>
        <label>1</label>
    </ligand>
</feature>
<keyword evidence="5 10" id="KW-0863">Zinc-finger</keyword>
<dbReference type="PANTHER" id="PTHR11239:SF1">
    <property type="entry name" value="DNA-DIRECTED RNA POLYMERASE II SUBUNIT RPB9"/>
    <property type="match status" value="1"/>
</dbReference>
<evidence type="ECO:0000256" key="7">
    <source>
        <dbReference type="ARBA" id="ARBA00023242"/>
    </source>
</evidence>
<dbReference type="GO" id="GO:0005730">
    <property type="term" value="C:nucleolus"/>
    <property type="evidence" value="ECO:0007669"/>
    <property type="project" value="UniProtKB-SubCell"/>
</dbReference>
<comment type="similarity">
    <text evidence="11">Belongs to the archaeal rpoM/eukaryotic RPA12/RPB9/RPC11 RNA polymerase family.</text>
</comment>
<dbReference type="PIRSF" id="PIRSF005586">
    <property type="entry name" value="RNApol_RpoM"/>
    <property type="match status" value="1"/>
</dbReference>
<reference evidence="14" key="1">
    <citation type="submission" date="2016-02" db="EMBL/GenBank/DDBJ databases">
        <title>Comparative genomics of biotechnologically important yeasts.</title>
        <authorList>
            <consortium name="DOE Joint Genome Institute"/>
            <person name="Riley R."/>
            <person name="Haridas S."/>
            <person name="Wolfe K.H."/>
            <person name="Lopes M.R."/>
            <person name="Hittinger C.T."/>
            <person name="Goker M."/>
            <person name="Salamov A."/>
            <person name="Wisecaver J."/>
            <person name="Long T.M."/>
            <person name="Aerts A.L."/>
            <person name="Barry K."/>
            <person name="Choi C."/>
            <person name="Clum A."/>
            <person name="Coughlan A.Y."/>
            <person name="Deshpande S."/>
            <person name="Douglass A.P."/>
            <person name="Hanson S.J."/>
            <person name="Klenk H.-P."/>
            <person name="Labutti K."/>
            <person name="Lapidus A."/>
            <person name="Lindquist E."/>
            <person name="Lipzen A."/>
            <person name="Meier-Kolthoff J.P."/>
            <person name="Ohm R.A."/>
            <person name="Otillar R.P."/>
            <person name="Pangilinan J."/>
            <person name="Peng Y."/>
            <person name="Rokas A."/>
            <person name="Rosa C.A."/>
            <person name="Scheuner C."/>
            <person name="Sibirny A.A."/>
            <person name="Slot J.C."/>
            <person name="Stielow J.B."/>
            <person name="Sun H."/>
            <person name="Kurtzman C.P."/>
            <person name="Blackwell M."/>
            <person name="Jeffries T.W."/>
            <person name="Grigoriev I.V."/>
        </authorList>
    </citation>
    <scope>NUCLEOTIDE SEQUENCE [LARGE SCALE GENOMIC DNA]</scope>
    <source>
        <strain evidence="14">NRRL Y-17796</strain>
    </source>
</reference>
<dbReference type="Pfam" id="PF02150">
    <property type="entry name" value="Zn_ribbon_RPB9"/>
    <property type="match status" value="1"/>
</dbReference>
<evidence type="ECO:0000256" key="5">
    <source>
        <dbReference type="ARBA" id="ARBA00022771"/>
    </source>
</evidence>
<dbReference type="EMBL" id="KV453843">
    <property type="protein sequence ID" value="ODV88544.1"/>
    <property type="molecule type" value="Genomic_DNA"/>
</dbReference>
<dbReference type="InterPro" id="IPR001222">
    <property type="entry name" value="Znf_TFIIS"/>
</dbReference>
<dbReference type="SMART" id="SM00440">
    <property type="entry name" value="ZnF_C2C2"/>
    <property type="match status" value="1"/>
</dbReference>
<feature type="binding site" evidence="9">
    <location>
        <position position="91"/>
    </location>
    <ligand>
        <name>Zn(2+)</name>
        <dbReference type="ChEBI" id="CHEBI:29105"/>
        <label>2</label>
    </ligand>
</feature>
<dbReference type="SUPFAM" id="SSF57783">
    <property type="entry name" value="Zinc beta-ribbon"/>
    <property type="match status" value="2"/>
</dbReference>
<comment type="subcellular location">
    <subcellularLocation>
        <location evidence="1">Nucleus</location>
        <location evidence="1">Nucleolus</location>
    </subcellularLocation>
</comment>
<name>A0A1E4T9X0_9ASCO</name>
<dbReference type="SMART" id="SM00661">
    <property type="entry name" value="RPOL9"/>
    <property type="match status" value="1"/>
</dbReference>
<keyword evidence="7" id="KW-0539">Nucleus</keyword>
<organism evidence="13 14">
    <name type="scientific">Tortispora caseinolytica NRRL Y-17796</name>
    <dbReference type="NCBI Taxonomy" id="767744"/>
    <lineage>
        <taxon>Eukaryota</taxon>
        <taxon>Fungi</taxon>
        <taxon>Dikarya</taxon>
        <taxon>Ascomycota</taxon>
        <taxon>Saccharomycotina</taxon>
        <taxon>Trigonopsidomycetes</taxon>
        <taxon>Trigonopsidales</taxon>
        <taxon>Trigonopsidaceae</taxon>
        <taxon>Tortispora</taxon>
    </lineage>
</organism>
<evidence type="ECO:0000256" key="9">
    <source>
        <dbReference type="PIRSR" id="PIRSR005586-1"/>
    </source>
</evidence>
<dbReference type="GO" id="GO:0005665">
    <property type="term" value="C:RNA polymerase II, core complex"/>
    <property type="evidence" value="ECO:0007669"/>
    <property type="project" value="EnsemblFungi"/>
</dbReference>
<dbReference type="GO" id="GO:0003676">
    <property type="term" value="F:nucleic acid binding"/>
    <property type="evidence" value="ECO:0007669"/>
    <property type="project" value="InterPro"/>
</dbReference>
<dbReference type="FunFam" id="2.20.25.10:FF:000016">
    <property type="entry name" value="DNA-directed RNA polymerase II subunit RPB9"/>
    <property type="match status" value="1"/>
</dbReference>
<dbReference type="GO" id="GO:0003899">
    <property type="term" value="F:DNA-directed RNA polymerase activity"/>
    <property type="evidence" value="ECO:0007669"/>
    <property type="project" value="InterPro"/>
</dbReference>
<evidence type="ECO:0000256" key="6">
    <source>
        <dbReference type="ARBA" id="ARBA00022833"/>
    </source>
</evidence>
<dbReference type="CDD" id="cd10508">
    <property type="entry name" value="Zn-ribbon_RPB9"/>
    <property type="match status" value="1"/>
</dbReference>
<evidence type="ECO:0000256" key="8">
    <source>
        <dbReference type="ARBA" id="ARBA00042129"/>
    </source>
</evidence>
<dbReference type="PANTHER" id="PTHR11239">
    <property type="entry name" value="DNA-DIRECTED RNA POLYMERASE"/>
    <property type="match status" value="1"/>
</dbReference>
<protein>
    <recommendedName>
        <fullName evidence="3">DNA-directed RNA polymerase II subunit RPB9</fullName>
    </recommendedName>
    <alternativeName>
        <fullName evidence="8">DNA-directed RNA polymerase II subunit 9</fullName>
    </alternativeName>
</protein>
<dbReference type="InterPro" id="IPR012164">
    <property type="entry name" value="Rpa12/Rpb9/Rpc10/TFS"/>
</dbReference>
<dbReference type="PROSITE" id="PS51133">
    <property type="entry name" value="ZF_TFIIS_2"/>
    <property type="match status" value="1"/>
</dbReference>
<evidence type="ECO:0000256" key="2">
    <source>
        <dbReference type="ARBA" id="ARBA00011730"/>
    </source>
</evidence>
<feature type="binding site" evidence="9">
    <location>
        <position position="63"/>
    </location>
    <ligand>
        <name>Zn(2+)</name>
        <dbReference type="ChEBI" id="CHEBI:29105"/>
        <label>2</label>
    </ligand>
</feature>
<evidence type="ECO:0000259" key="12">
    <source>
        <dbReference type="PROSITE" id="PS51133"/>
    </source>
</evidence>
<feature type="binding site" evidence="9">
    <location>
        <position position="66"/>
    </location>
    <ligand>
        <name>Zn(2+)</name>
        <dbReference type="ChEBI" id="CHEBI:29105"/>
        <label>2</label>
    </ligand>
</feature>
<dbReference type="InterPro" id="IPR001529">
    <property type="entry name" value="Zn_ribbon_RPB9"/>
</dbReference>
<evidence type="ECO:0000256" key="1">
    <source>
        <dbReference type="ARBA" id="ARBA00004604"/>
    </source>
</evidence>
<dbReference type="OrthoDB" id="282270at2759"/>
<feature type="binding site" evidence="9">
    <location>
        <position position="94"/>
    </location>
    <ligand>
        <name>Zn(2+)</name>
        <dbReference type="ChEBI" id="CHEBI:29105"/>
        <label>2</label>
    </ligand>
</feature>
<dbReference type="GO" id="GO:0003968">
    <property type="term" value="F:RNA-directed RNA polymerase activity"/>
    <property type="evidence" value="ECO:0007669"/>
    <property type="project" value="EnsemblFungi"/>
</dbReference>
<evidence type="ECO:0000313" key="13">
    <source>
        <dbReference type="EMBL" id="ODV88544.1"/>
    </source>
</evidence>
<comment type="subunit">
    <text evidence="2">Component of the RNA polymerase II (Pol II) complex consisting of 12 subunits.</text>
</comment>
<feature type="binding site" evidence="9">
    <location>
        <position position="17"/>
    </location>
    <ligand>
        <name>Zn(2+)</name>
        <dbReference type="ChEBI" id="CHEBI:29105"/>
        <label>1</label>
    </ligand>
</feature>
<feature type="domain" description="TFIIS-type" evidence="12">
    <location>
        <begin position="59"/>
        <end position="99"/>
    </location>
</feature>
<keyword evidence="11" id="KW-0240">DNA-directed RNA polymerase</keyword>
<dbReference type="InterPro" id="IPR034012">
    <property type="entry name" value="Zn_ribbon_RPB9_C"/>
</dbReference>
<dbReference type="GO" id="GO:0006367">
    <property type="term" value="P:transcription initiation at RNA polymerase II promoter"/>
    <property type="evidence" value="ECO:0007669"/>
    <property type="project" value="EnsemblFungi"/>
</dbReference>
<evidence type="ECO:0000313" key="14">
    <source>
        <dbReference type="Proteomes" id="UP000095023"/>
    </source>
</evidence>
<gene>
    <name evidence="13" type="ORF">CANCADRAFT_32112</name>
</gene>
<sequence length="99" mass="11330">MLYPQEDKEERRLLYACRNCSYVEVADSPLVSQRELMASAQETAGVVTDIGSDLTLPRSDRECPNCHAHECVFFQSQQRRAETAMTLFYVCVACNKTFR</sequence>
<keyword evidence="14" id="KW-1185">Reference proteome</keyword>
<dbReference type="Proteomes" id="UP000095023">
    <property type="component" value="Unassembled WGS sequence"/>
</dbReference>
<keyword evidence="6 9" id="KW-0862">Zinc</keyword>
<dbReference type="GO" id="GO:0001193">
    <property type="term" value="P:maintenance of transcriptional fidelity during transcription elongation by RNA polymerase II"/>
    <property type="evidence" value="ECO:0007669"/>
    <property type="project" value="EnsemblFungi"/>
</dbReference>
<dbReference type="PROSITE" id="PS00466">
    <property type="entry name" value="ZF_TFIIS_1"/>
    <property type="match status" value="1"/>
</dbReference>
<dbReference type="Gene3D" id="2.20.25.10">
    <property type="match status" value="2"/>
</dbReference>